<evidence type="ECO:0000313" key="2">
    <source>
        <dbReference type="EMBL" id="OGK00743.1"/>
    </source>
</evidence>
<evidence type="ECO:0000313" key="3">
    <source>
        <dbReference type="Proteomes" id="UP000179243"/>
    </source>
</evidence>
<dbReference type="InterPro" id="IPR010982">
    <property type="entry name" value="Lambda_DNA-bd_dom_sf"/>
</dbReference>
<proteinExistence type="predicted"/>
<comment type="caution">
    <text evidence="2">The sequence shown here is derived from an EMBL/GenBank/DDBJ whole genome shotgun (WGS) entry which is preliminary data.</text>
</comment>
<dbReference type="GO" id="GO:0003677">
    <property type="term" value="F:DNA binding"/>
    <property type="evidence" value="ECO:0007669"/>
    <property type="project" value="InterPro"/>
</dbReference>
<feature type="domain" description="HTH cro/C1-type" evidence="1">
    <location>
        <begin position="51"/>
        <end position="89"/>
    </location>
</feature>
<dbReference type="Proteomes" id="UP000179243">
    <property type="component" value="Unassembled WGS sequence"/>
</dbReference>
<protein>
    <recommendedName>
        <fullName evidence="1">HTH cro/C1-type domain-containing protein</fullName>
    </recommendedName>
</protein>
<dbReference type="Gene3D" id="1.10.260.40">
    <property type="entry name" value="lambda repressor-like DNA-binding domains"/>
    <property type="match status" value="1"/>
</dbReference>
<dbReference type="SUPFAM" id="SSF47413">
    <property type="entry name" value="lambda repressor-like DNA-binding domains"/>
    <property type="match status" value="1"/>
</dbReference>
<sequence length="163" mass="18688">MKTKTEARTQAFEKEAIDLIDKEIAELESGKNTIISGGYYRVEKPMSKDELISLRKKLGVSQVQLADLMLVSFRTIQSYEQGINKIPGLFARALRLACTNKVFYTIFANNLYSEETTINLHPEVIPETVKDAKEQIKGESQMISKFMDFYRHISSSRRMRKAV</sequence>
<dbReference type="AlphaFoldDB" id="A0A1F7F2E9"/>
<accession>A0A1F7F2E9</accession>
<evidence type="ECO:0000259" key="1">
    <source>
        <dbReference type="PROSITE" id="PS50943"/>
    </source>
</evidence>
<reference evidence="2 3" key="1">
    <citation type="journal article" date="2016" name="Nat. Commun.">
        <title>Thousands of microbial genomes shed light on interconnected biogeochemical processes in an aquifer system.</title>
        <authorList>
            <person name="Anantharaman K."/>
            <person name="Brown C.T."/>
            <person name="Hug L.A."/>
            <person name="Sharon I."/>
            <person name="Castelle C.J."/>
            <person name="Probst A.J."/>
            <person name="Thomas B.C."/>
            <person name="Singh A."/>
            <person name="Wilkins M.J."/>
            <person name="Karaoz U."/>
            <person name="Brodie E.L."/>
            <person name="Williams K.H."/>
            <person name="Hubbard S.S."/>
            <person name="Banfield J.F."/>
        </authorList>
    </citation>
    <scope>NUCLEOTIDE SEQUENCE [LARGE SCALE GENOMIC DNA]</scope>
</reference>
<dbReference type="InterPro" id="IPR001387">
    <property type="entry name" value="Cro/C1-type_HTH"/>
</dbReference>
<dbReference type="Pfam" id="PF01381">
    <property type="entry name" value="HTH_3"/>
    <property type="match status" value="1"/>
</dbReference>
<name>A0A1F7F2E9_UNCRA</name>
<dbReference type="PROSITE" id="PS50943">
    <property type="entry name" value="HTH_CROC1"/>
    <property type="match status" value="1"/>
</dbReference>
<organism evidence="2 3">
    <name type="scientific">Candidatus Raymondbacteria bacterium RIFOXYD12_FULL_49_13</name>
    <dbReference type="NCBI Taxonomy" id="1817890"/>
    <lineage>
        <taxon>Bacteria</taxon>
        <taxon>Raymondiibacteriota</taxon>
    </lineage>
</organism>
<gene>
    <name evidence="2" type="ORF">A2519_19950</name>
</gene>
<dbReference type="CDD" id="cd00093">
    <property type="entry name" value="HTH_XRE"/>
    <property type="match status" value="1"/>
</dbReference>
<dbReference type="EMBL" id="MFYX01000141">
    <property type="protein sequence ID" value="OGK00743.1"/>
    <property type="molecule type" value="Genomic_DNA"/>
</dbReference>